<evidence type="ECO:0000313" key="3">
    <source>
        <dbReference type="Proteomes" id="UP000011116"/>
    </source>
</evidence>
<feature type="region of interest" description="Disordered" evidence="1">
    <location>
        <begin position="1"/>
        <end position="41"/>
    </location>
</feature>
<reference evidence="2" key="2">
    <citation type="submission" date="2020-10" db="EMBL/GenBank/DDBJ databases">
        <authorList>
            <person name="Scholz U."/>
            <person name="Mascher M."/>
            <person name="Fiebig A."/>
        </authorList>
    </citation>
    <scope>NUCLEOTIDE SEQUENCE [LARGE SCALE GENOMIC DNA]</scope>
    <source>
        <strain evidence="2">cv. Morex</strain>
    </source>
</reference>
<feature type="compositionally biased region" description="Polar residues" evidence="1">
    <location>
        <begin position="186"/>
        <end position="197"/>
    </location>
</feature>
<dbReference type="AlphaFoldDB" id="A0A8I6YVB0"/>
<dbReference type="Gramene" id="HORVU.MOREX.r3.6HG0598770.1">
    <property type="protein sequence ID" value="HORVU.MOREX.r3.6HG0598770.1.CDS1"/>
    <property type="gene ID" value="HORVU.MOREX.r3.6HG0598770"/>
</dbReference>
<reference evidence="3" key="1">
    <citation type="journal article" date="2012" name="Nature">
        <title>A physical, genetic and functional sequence assembly of the barley genome.</title>
        <authorList>
            <consortium name="The International Barley Genome Sequencing Consortium"/>
            <person name="Mayer K.F."/>
            <person name="Waugh R."/>
            <person name="Brown J.W."/>
            <person name="Schulman A."/>
            <person name="Langridge P."/>
            <person name="Platzer M."/>
            <person name="Fincher G.B."/>
            <person name="Muehlbauer G.J."/>
            <person name="Sato K."/>
            <person name="Close T.J."/>
            <person name="Wise R.P."/>
            <person name="Stein N."/>
        </authorList>
    </citation>
    <scope>NUCLEOTIDE SEQUENCE [LARGE SCALE GENOMIC DNA]</scope>
    <source>
        <strain evidence="3">cv. Morex</strain>
    </source>
</reference>
<reference evidence="2" key="3">
    <citation type="submission" date="2022-01" db="UniProtKB">
        <authorList>
            <consortium name="EnsemblPlants"/>
        </authorList>
    </citation>
    <scope>IDENTIFICATION</scope>
    <source>
        <strain evidence="2">subsp. vulgare</strain>
    </source>
</reference>
<dbReference type="Proteomes" id="UP000011116">
    <property type="component" value="Chromosome 6H"/>
</dbReference>
<evidence type="ECO:0000313" key="2">
    <source>
        <dbReference type="EnsemblPlants" id="HORVU.MOREX.r3.6HG0598770.1.CDS1"/>
    </source>
</evidence>
<organism evidence="2 3">
    <name type="scientific">Hordeum vulgare subsp. vulgare</name>
    <name type="common">Domesticated barley</name>
    <dbReference type="NCBI Taxonomy" id="112509"/>
    <lineage>
        <taxon>Eukaryota</taxon>
        <taxon>Viridiplantae</taxon>
        <taxon>Streptophyta</taxon>
        <taxon>Embryophyta</taxon>
        <taxon>Tracheophyta</taxon>
        <taxon>Spermatophyta</taxon>
        <taxon>Magnoliopsida</taxon>
        <taxon>Liliopsida</taxon>
        <taxon>Poales</taxon>
        <taxon>Poaceae</taxon>
        <taxon>BOP clade</taxon>
        <taxon>Pooideae</taxon>
        <taxon>Triticodae</taxon>
        <taxon>Triticeae</taxon>
        <taxon>Hordeinae</taxon>
        <taxon>Hordeum</taxon>
    </lineage>
</organism>
<feature type="compositionally biased region" description="Pro residues" evidence="1">
    <location>
        <begin position="24"/>
        <end position="33"/>
    </location>
</feature>
<dbReference type="EnsemblPlants" id="HORVU.MOREX.r3.6HG0598770.1">
    <property type="protein sequence ID" value="HORVU.MOREX.r3.6HG0598770.1.CDS1"/>
    <property type="gene ID" value="HORVU.MOREX.r3.6HG0598770"/>
</dbReference>
<name>A0A8I6YVB0_HORVV</name>
<feature type="region of interest" description="Disordered" evidence="1">
    <location>
        <begin position="103"/>
        <end position="197"/>
    </location>
</feature>
<feature type="compositionally biased region" description="Low complexity" evidence="1">
    <location>
        <begin position="9"/>
        <end position="23"/>
    </location>
</feature>
<keyword evidence="3" id="KW-1185">Reference proteome</keyword>
<protein>
    <submittedName>
        <fullName evidence="2">Uncharacterized protein</fullName>
    </submittedName>
</protein>
<feature type="compositionally biased region" description="Polar residues" evidence="1">
    <location>
        <begin position="162"/>
        <end position="172"/>
    </location>
</feature>
<evidence type="ECO:0000256" key="1">
    <source>
        <dbReference type="SAM" id="MobiDB-lite"/>
    </source>
</evidence>
<proteinExistence type="predicted"/>
<accession>A0A8I6YVB0</accession>
<sequence>MQPGGYGPRPGAYYVHSAASAPPHRQPPPPPPQEEMTPLRREEVLMEAGRLAAEHLVAIGELPQHVLQRQHRLPPAPLTFQQGPPALPRPRPFHFQERPLARQHFRFPPPASRDLGRTFARRPFQGRAIAKRPRPVQWRPPALHPGRFTTQVALEGAPAGDGSTSQPVSQSGEPMPVSQPMGAPDTDQSSQSQMNQC</sequence>